<comment type="caution">
    <text evidence="1">The sequence shown here is derived from an EMBL/GenBank/DDBJ whole genome shotgun (WGS) entry which is preliminary data.</text>
</comment>
<evidence type="ECO:0000313" key="2">
    <source>
        <dbReference type="Proteomes" id="UP000309997"/>
    </source>
</evidence>
<accession>A0ACC4AI76</accession>
<proteinExistence type="predicted"/>
<dbReference type="Proteomes" id="UP000309997">
    <property type="component" value="Unassembled WGS sequence"/>
</dbReference>
<gene>
    <name evidence="1" type="ORF">D5086_033938</name>
</gene>
<organism evidence="1 2">
    <name type="scientific">Populus alba</name>
    <name type="common">White poplar</name>
    <dbReference type="NCBI Taxonomy" id="43335"/>
    <lineage>
        <taxon>Eukaryota</taxon>
        <taxon>Viridiplantae</taxon>
        <taxon>Streptophyta</taxon>
        <taxon>Embryophyta</taxon>
        <taxon>Tracheophyta</taxon>
        <taxon>Spermatophyta</taxon>
        <taxon>Magnoliopsida</taxon>
        <taxon>eudicotyledons</taxon>
        <taxon>Gunneridae</taxon>
        <taxon>Pentapetalae</taxon>
        <taxon>rosids</taxon>
        <taxon>fabids</taxon>
        <taxon>Malpighiales</taxon>
        <taxon>Salicaceae</taxon>
        <taxon>Saliceae</taxon>
        <taxon>Populus</taxon>
    </lineage>
</organism>
<protein>
    <submittedName>
        <fullName evidence="1">Uncharacterized protein</fullName>
    </submittedName>
</protein>
<sequence length="111" mass="12692">MTKENCVLGYICKSQHHTMYEHRGSDRSMPLRAHNPWRFSHQSISCCRKRAPIEVEHHGLTETRRSMPSSSLETSQLVFIEMVKEQVPSKVAFEKVASLTGPPRLDGDLQT</sequence>
<dbReference type="EMBL" id="RCHU02000019">
    <property type="protein sequence ID" value="KAL3565892.1"/>
    <property type="molecule type" value="Genomic_DNA"/>
</dbReference>
<keyword evidence="2" id="KW-1185">Reference proteome</keyword>
<reference evidence="1 2" key="1">
    <citation type="journal article" date="2024" name="Plant Biotechnol. J.">
        <title>Genome and CRISPR/Cas9 system of a widespread forest tree (Populus alba) in the world.</title>
        <authorList>
            <person name="Liu Y.J."/>
            <person name="Jiang P.F."/>
            <person name="Han X.M."/>
            <person name="Li X.Y."/>
            <person name="Wang H.M."/>
            <person name="Wang Y.J."/>
            <person name="Wang X.X."/>
            <person name="Zeng Q.Y."/>
        </authorList>
    </citation>
    <scope>NUCLEOTIDE SEQUENCE [LARGE SCALE GENOMIC DNA]</scope>
    <source>
        <strain evidence="2">cv. PAL-ZL1</strain>
    </source>
</reference>
<evidence type="ECO:0000313" key="1">
    <source>
        <dbReference type="EMBL" id="KAL3565892.1"/>
    </source>
</evidence>
<name>A0ACC4AI76_POPAL</name>